<dbReference type="Pfam" id="PF07486">
    <property type="entry name" value="Hydrolase_2"/>
    <property type="match status" value="1"/>
</dbReference>
<dbReference type="InterPro" id="IPR042047">
    <property type="entry name" value="SleB_dom1"/>
</dbReference>
<keyword evidence="2" id="KW-0378">Hydrolase</keyword>
<evidence type="ECO:0000259" key="1">
    <source>
        <dbReference type="Pfam" id="PF07486"/>
    </source>
</evidence>
<organism evidence="2">
    <name type="scientific">uncultured Caudovirales phage</name>
    <dbReference type="NCBI Taxonomy" id="2100421"/>
    <lineage>
        <taxon>Viruses</taxon>
        <taxon>Duplodnaviria</taxon>
        <taxon>Heunggongvirae</taxon>
        <taxon>Uroviricota</taxon>
        <taxon>Caudoviricetes</taxon>
        <taxon>Peduoviridae</taxon>
        <taxon>Maltschvirus</taxon>
        <taxon>Maltschvirus maltsch</taxon>
    </lineage>
</organism>
<accession>A0A6J5L7G2</accession>
<dbReference type="InterPro" id="IPR011105">
    <property type="entry name" value="Cell_wall_hydrolase_SleB"/>
</dbReference>
<reference evidence="2" key="1">
    <citation type="submission" date="2020-04" db="EMBL/GenBank/DDBJ databases">
        <authorList>
            <person name="Chiriac C."/>
            <person name="Salcher M."/>
            <person name="Ghai R."/>
            <person name="Kavagutti S V."/>
        </authorList>
    </citation>
    <scope>NUCLEOTIDE SEQUENCE</scope>
</reference>
<proteinExistence type="predicted"/>
<dbReference type="EMBL" id="LR796233">
    <property type="protein sequence ID" value="CAB4129186.1"/>
    <property type="molecule type" value="Genomic_DNA"/>
</dbReference>
<gene>
    <name evidence="2" type="ORF">UFOVP112_284</name>
</gene>
<protein>
    <submittedName>
        <fullName evidence="2">Cell wall hydrolase, SleB</fullName>
    </submittedName>
</protein>
<dbReference type="Gene3D" id="1.10.10.2520">
    <property type="entry name" value="Cell wall hydrolase SleB, domain 1"/>
    <property type="match status" value="1"/>
</dbReference>
<evidence type="ECO:0000313" key="2">
    <source>
        <dbReference type="EMBL" id="CAB4129186.1"/>
    </source>
</evidence>
<feature type="domain" description="Cell wall hydrolase SleB" evidence="1">
    <location>
        <begin position="62"/>
        <end position="206"/>
    </location>
</feature>
<sequence>MAPGHANEVEVQKQSFFSTVKTQAQERLDNLVDVIMSPIVDINISSKDRDCLAKNIYYEAGNEPEEGKVAVAMVTINRVRDGRFGKTVCSVVDQRTTRVKSIEVTETKMVQTGLFGRPEAVKQKAMVVQNVEVCQFSWRCMFVRKPKDADERWEESQRVAQELLQGNYGIWQAKYSDALYFHATGVRPAWARQKQHVNRIGGHIFYADRNI</sequence>
<dbReference type="GO" id="GO:0016787">
    <property type="term" value="F:hydrolase activity"/>
    <property type="evidence" value="ECO:0007669"/>
    <property type="project" value="UniProtKB-KW"/>
</dbReference>
<name>A0A6J5L7G2_9CAUD</name>